<dbReference type="PANTHER" id="PTHR38690">
    <property type="entry name" value="PROTEASE-RELATED"/>
    <property type="match status" value="1"/>
</dbReference>
<evidence type="ECO:0000259" key="2">
    <source>
        <dbReference type="Pfam" id="PF13116"/>
    </source>
</evidence>
<protein>
    <submittedName>
        <fullName evidence="3">TIGR02099 family protein</fullName>
    </submittedName>
</protein>
<proteinExistence type="predicted"/>
<evidence type="ECO:0000313" key="3">
    <source>
        <dbReference type="EMBL" id="TWX70666.1"/>
    </source>
</evidence>
<dbReference type="OrthoDB" id="9762238at2"/>
<comment type="caution">
    <text evidence="3">The sequence shown here is derived from an EMBL/GenBank/DDBJ whole genome shotgun (WGS) entry which is preliminary data.</text>
</comment>
<dbReference type="RefSeq" id="WP_146783433.1">
    <property type="nucleotide sequence ID" value="NZ_VOLT01000002.1"/>
</dbReference>
<feature type="region of interest" description="Disordered" evidence="1">
    <location>
        <begin position="1288"/>
        <end position="1323"/>
    </location>
</feature>
<dbReference type="Proteomes" id="UP000321822">
    <property type="component" value="Unassembled WGS sequence"/>
</dbReference>
<dbReference type="NCBIfam" id="TIGR02099">
    <property type="entry name" value="YhdP family protein"/>
    <property type="match status" value="1"/>
</dbReference>
<gene>
    <name evidence="3" type="ORF">ESZ36_03105</name>
</gene>
<dbReference type="EMBL" id="VOLT01000002">
    <property type="protein sequence ID" value="TWX70666.1"/>
    <property type="molecule type" value="Genomic_DNA"/>
</dbReference>
<evidence type="ECO:0000313" key="4">
    <source>
        <dbReference type="Proteomes" id="UP000321822"/>
    </source>
</evidence>
<dbReference type="PANTHER" id="PTHR38690:SF1">
    <property type="entry name" value="PROTEASE"/>
    <property type="match status" value="1"/>
</dbReference>
<dbReference type="InterPro" id="IPR025263">
    <property type="entry name" value="YhdP_central"/>
</dbReference>
<sequence length="1323" mass="147279">MSIVSTSNRWLNRLYKSIAILLVLLAVVISAFRLFLPYVHNYKLPLQNYLNEISQTNIVIGTLSMTWQRSGPILIIGDVQVLKTERASVFIEQLEMQVDFWRTLTERSLISKNLILSGAIVNVSEKLWIGKEDEDTSNKPKNDNEADDIEVISDLFLNSIKRFSIRDSQITVRNESITRTIRLNQLRWLNTGERHQAEGSVVLNGLSSNNLHLKLDLQGNKGSALAGKMYLQANQIDITPWLDDVLVLDDDKTKTDINFSAWLYINNSDIDRLKVDFSDSSMQWQFENKKQTLTLEQGQLLLVKGKADRSLILYSTPLALRLNDTQPQQFTVMLAKKANDFSLHLSEIDVAMLAQLTPLIVEKQEIRNLLSEMTLTGKIEDLYIRNQNNTLQIATNFSAFNNSFSHGIPGLENVSGNLSFVDSYLSVDFNAEKGQLDFDKLFVQAFPYQTLSGQLNAVFNDEGWALTVEELDFLSKEINLSAQVKVEAPIDGEVNLALLANVSNGNAGLVGRYLPLPIMSENLVNYLNAAVVSGRVEDAQVLINGPISHFPFTDGSGIFVVDAELSKSEFKFVDNWPAITDFVANLNFTNNSMLITGRGGELTGLDVTGVRAGIADLANGQVLTVDTEIKPTQTRYIGDLINESPFKDSVGSALEQLQISGEVTGEFHLNLPLNNNEQALASGIINFDNNQVALQAPRMDFTEVQGQFIFSNDKISTKNLQLMWQGLPINLDISGMDKADYYDTDINLAALWQESTWLSFVPEKLRRYTQGELPWQGSLSLHQHHQGGFSYSAGFDTELNNTRLLLPAPYQLDAKQENALSVKINGDKDQSNIVLNYGDKMHFSGVLEHQHIAFTRANLMLGEGSMALPGDGFHITTKLAHADFSAWQPLISNILDSINQPSNSVEQANLINVEQVNSIPFLAKPKRIRGSIGQLSLLGQELNNVSFNLLDKPKWWLLQLNAKETRSQIKIYPDWLVEGLDINAEFLTLPQEEESTEIETSVTAINQQPDRAENDIIFANIPPLNFHCDRCSIGLLNLGKVDVAVKRIDQQTIEFAKFTAKRDKTSLNLEGSWLHNEQESTTTLVGNLSVNDVETELKAAGYESIIKDSGAKIDVNLNWEGGLHDFTLNHLNGSVNGRLDDGYLADVSDSARIFSVLSLQSLVRKLTLDFRDIFSDGMFYSNIKGSYQLDQGLLTTDNTKMNGTAGNLFMTGNTNLVTGELDYEMSYKPNLTSSLPVLAWIATSLNPVTFLAGVAIDQVVRSQVVSEFKFELTGTVENPDFKEVDRKSKNISIEGAVPTEDAKEEELNIEAPPTSKKDKATDG</sequence>
<keyword evidence="4" id="KW-1185">Reference proteome</keyword>
<dbReference type="Pfam" id="PF13116">
    <property type="entry name" value="YhdP"/>
    <property type="match status" value="1"/>
</dbReference>
<feature type="domain" description="YhdP central" evidence="2">
    <location>
        <begin position="6"/>
        <end position="1280"/>
    </location>
</feature>
<reference evidence="3 4" key="1">
    <citation type="submission" date="2019-07" db="EMBL/GenBank/DDBJ databases">
        <title>Genomes of sea-ice associated Colwellia species.</title>
        <authorList>
            <person name="Bowman J.P."/>
        </authorList>
    </citation>
    <scope>NUCLEOTIDE SEQUENCE [LARGE SCALE GENOMIC DNA]</scope>
    <source>
        <strain evidence="3 4">ACAM 459</strain>
    </source>
</reference>
<name>A0A5C6QN72_9GAMM</name>
<evidence type="ECO:0000256" key="1">
    <source>
        <dbReference type="SAM" id="MobiDB-lite"/>
    </source>
</evidence>
<accession>A0A5C6QN72</accession>
<organism evidence="3 4">
    <name type="scientific">Colwellia demingiae</name>
    <dbReference type="NCBI Taxonomy" id="89401"/>
    <lineage>
        <taxon>Bacteria</taxon>
        <taxon>Pseudomonadati</taxon>
        <taxon>Pseudomonadota</taxon>
        <taxon>Gammaproteobacteria</taxon>
        <taxon>Alteromonadales</taxon>
        <taxon>Colwelliaceae</taxon>
        <taxon>Colwellia</taxon>
    </lineage>
</organism>
<dbReference type="InterPro" id="IPR011836">
    <property type="entry name" value="YhdP"/>
</dbReference>